<feature type="region of interest" description="Disordered" evidence="1">
    <location>
        <begin position="357"/>
        <end position="408"/>
    </location>
</feature>
<sequence>MATPVSLCPLKRVEVHDGSTKKTFDSISQSSTLMLSIEAQQSTDAVKPLLLLVHSGSQRLLSVRLSDLLKPTNDGDDIVSNNMIELSLSIRIPSQGQVLAVFFVEMRDHTMTVCTLKKTGFRVKDQGSIPSPNVSLHESTFPPTLGAVARPRLSSITPITSLSQASQVPSMLSTQPVSSNEDHFGGKVWPSYDHGGVSMSQPQLPSHSLISAFNHAPAVPHVASPFVGRPCFPPPISVDAITGSIDSSVAYRPRVSSPLRFAFQSAEPLRSWSNPVAISPYQLPASTYDAVLNSQDSQATDTVQSVLNFQSPAGSHAILGRSFSDLTSSSPDLGALPRENRLPAPNVTFRDFLPAPRQLPFSASTPKDANDPKDKISSKSAVSRKRKIPADDAAPKQPKKSRMAKTTLEKDFASTSVLQMKKKTLRRGSRASHKAAPTVTSRSLKAEVLVGDGHSMHTAQGSEEPVLKGRTTAVMYPAPTEGPTTRKSKAGLSVNALSPTEKHKDQPCEISSRKEQTTRKPTKRLLNGASTDPREETHTQKKTSAPGKSSCAALPSQGFTEPINQAPASTRPKRDPKKVSRMARVQVEECQQAQQVQRSLSSGPPQKKPQQRPKSALKKSKTKPIAVKDIPALEQNAHALLNVKQKGSSSNKRRPKVTASTSKNKQGKGHSVYGVLAPSF</sequence>
<comment type="caution">
    <text evidence="2">The sequence shown here is derived from an EMBL/GenBank/DDBJ whole genome shotgun (WGS) entry which is preliminary data.</text>
</comment>
<protein>
    <submittedName>
        <fullName evidence="2">Uncharacterized protein</fullName>
    </submittedName>
</protein>
<evidence type="ECO:0000313" key="3">
    <source>
        <dbReference type="Proteomes" id="UP001175261"/>
    </source>
</evidence>
<dbReference type="AlphaFoldDB" id="A0AA39L615"/>
<proteinExistence type="predicted"/>
<accession>A0AA39L615</accession>
<reference evidence="2" key="1">
    <citation type="submission" date="2022-10" db="EMBL/GenBank/DDBJ databases">
        <title>Determination and structural analysis of whole genome sequence of Sarocladium strictum F4-1.</title>
        <authorList>
            <person name="Hu L."/>
            <person name="Jiang Y."/>
        </authorList>
    </citation>
    <scope>NUCLEOTIDE SEQUENCE</scope>
    <source>
        <strain evidence="2">F4-1</strain>
    </source>
</reference>
<gene>
    <name evidence="2" type="ORF">NLU13_7756</name>
</gene>
<feature type="region of interest" description="Disordered" evidence="1">
    <location>
        <begin position="476"/>
        <end position="628"/>
    </location>
</feature>
<dbReference type="EMBL" id="JAPDFR010000007">
    <property type="protein sequence ID" value="KAK0385280.1"/>
    <property type="molecule type" value="Genomic_DNA"/>
</dbReference>
<feature type="compositionally biased region" description="Basic and acidic residues" evidence="1">
    <location>
        <begin position="500"/>
        <end position="518"/>
    </location>
</feature>
<evidence type="ECO:0000256" key="1">
    <source>
        <dbReference type="SAM" id="MobiDB-lite"/>
    </source>
</evidence>
<feature type="region of interest" description="Disordered" evidence="1">
    <location>
        <begin position="641"/>
        <end position="680"/>
    </location>
</feature>
<feature type="compositionally biased region" description="Basic residues" evidence="1">
    <location>
        <begin position="609"/>
        <end position="622"/>
    </location>
</feature>
<organism evidence="2 3">
    <name type="scientific">Sarocladium strictum</name>
    <name type="common">Black bundle disease fungus</name>
    <name type="synonym">Acremonium strictum</name>
    <dbReference type="NCBI Taxonomy" id="5046"/>
    <lineage>
        <taxon>Eukaryota</taxon>
        <taxon>Fungi</taxon>
        <taxon>Dikarya</taxon>
        <taxon>Ascomycota</taxon>
        <taxon>Pezizomycotina</taxon>
        <taxon>Sordariomycetes</taxon>
        <taxon>Hypocreomycetidae</taxon>
        <taxon>Hypocreales</taxon>
        <taxon>Sarocladiaceae</taxon>
        <taxon>Sarocladium</taxon>
    </lineage>
</organism>
<evidence type="ECO:0000313" key="2">
    <source>
        <dbReference type="EMBL" id="KAK0385280.1"/>
    </source>
</evidence>
<dbReference type="Proteomes" id="UP001175261">
    <property type="component" value="Unassembled WGS sequence"/>
</dbReference>
<feature type="compositionally biased region" description="Basic and acidic residues" evidence="1">
    <location>
        <begin position="368"/>
        <end position="377"/>
    </location>
</feature>
<feature type="compositionally biased region" description="Low complexity" evidence="1">
    <location>
        <begin position="583"/>
        <end position="598"/>
    </location>
</feature>
<name>A0AA39L615_SARSR</name>
<feature type="compositionally biased region" description="Polar residues" evidence="1">
    <location>
        <begin position="557"/>
        <end position="568"/>
    </location>
</feature>
<keyword evidence="3" id="KW-1185">Reference proteome</keyword>